<keyword evidence="2" id="KW-0413">Isomerase</keyword>
<proteinExistence type="inferred from homology"/>
<evidence type="ECO:0000313" key="2">
    <source>
        <dbReference type="EMBL" id="WXB15151.1"/>
    </source>
</evidence>
<dbReference type="Gene3D" id="3.40.1400.10">
    <property type="entry name" value="Sugar-phosphate isomerase, RpiB/LacA/LacB"/>
    <property type="match status" value="1"/>
</dbReference>
<dbReference type="NCBIfam" id="TIGR00689">
    <property type="entry name" value="rpiB_lacA_lacB"/>
    <property type="match status" value="1"/>
</dbReference>
<protein>
    <submittedName>
        <fullName evidence="2">RpiB/LacA/LacB family sugar-phosphate isomerase</fullName>
    </submittedName>
</protein>
<evidence type="ECO:0000313" key="3">
    <source>
        <dbReference type="Proteomes" id="UP001370348"/>
    </source>
</evidence>
<keyword evidence="3" id="KW-1185">Reference proteome</keyword>
<dbReference type="InterPro" id="IPR036569">
    <property type="entry name" value="RpiB_LacA_LacB_sf"/>
</dbReference>
<dbReference type="RefSeq" id="WP_394824776.1">
    <property type="nucleotide sequence ID" value="NZ_CP089984.1"/>
</dbReference>
<dbReference type="EMBL" id="CP089984">
    <property type="protein sequence ID" value="WXB15151.1"/>
    <property type="molecule type" value="Genomic_DNA"/>
</dbReference>
<dbReference type="Pfam" id="PF02502">
    <property type="entry name" value="LacAB_rpiB"/>
    <property type="match status" value="1"/>
</dbReference>
<name>A0ABZ2LZF6_9BACT</name>
<dbReference type="PANTHER" id="PTHR30345:SF2">
    <property type="entry name" value="SUGAR-PHOSPHATE ISOMERASE, RPIB_LACA_LACB FAMILY"/>
    <property type="match status" value="1"/>
</dbReference>
<dbReference type="PANTHER" id="PTHR30345">
    <property type="entry name" value="RIBOSE-5-PHOSPHATE ISOMERASE B"/>
    <property type="match status" value="1"/>
</dbReference>
<dbReference type="PIRSF" id="PIRSF005384">
    <property type="entry name" value="RpiB_LacA_B"/>
    <property type="match status" value="1"/>
</dbReference>
<comment type="similarity">
    <text evidence="1">Belongs to the LacAB/RpiB family.</text>
</comment>
<evidence type="ECO:0000256" key="1">
    <source>
        <dbReference type="ARBA" id="ARBA00008754"/>
    </source>
</evidence>
<accession>A0ABZ2LZF6</accession>
<organism evidence="2 3">
    <name type="scientific">Pendulispora albinea</name>
    <dbReference type="NCBI Taxonomy" id="2741071"/>
    <lineage>
        <taxon>Bacteria</taxon>
        <taxon>Pseudomonadati</taxon>
        <taxon>Myxococcota</taxon>
        <taxon>Myxococcia</taxon>
        <taxon>Myxococcales</taxon>
        <taxon>Sorangiineae</taxon>
        <taxon>Pendulisporaceae</taxon>
        <taxon>Pendulispora</taxon>
    </lineage>
</organism>
<dbReference type="Proteomes" id="UP001370348">
    <property type="component" value="Chromosome"/>
</dbReference>
<gene>
    <name evidence="2" type="ORF">LZC94_45950</name>
</gene>
<dbReference type="GO" id="GO:0016853">
    <property type="term" value="F:isomerase activity"/>
    <property type="evidence" value="ECO:0007669"/>
    <property type="project" value="UniProtKB-KW"/>
</dbReference>
<dbReference type="SUPFAM" id="SSF89623">
    <property type="entry name" value="Ribose/Galactose isomerase RpiB/AlsB"/>
    <property type="match status" value="1"/>
</dbReference>
<sequence>MRIALCSDEPYAVHQTIEDELARRGHEVVRFGAIASKKDEPWADVAEQAALAVRRGECDEGIFLCWTGTGISIAANKVEGIRAALCADPPTAAGARVWNHANVLCLSNRTLSPDVAKEILAAWFDTPAGDRGAAGVTRLAEVEQRHRGRQAGRG</sequence>
<dbReference type="InterPro" id="IPR003500">
    <property type="entry name" value="RpiB_LacA_LacB"/>
</dbReference>
<reference evidence="2 3" key="1">
    <citation type="submission" date="2021-12" db="EMBL/GenBank/DDBJ databases">
        <title>Discovery of the Pendulisporaceae a myxobacterial family with distinct sporulation behavior and unique specialized metabolism.</title>
        <authorList>
            <person name="Garcia R."/>
            <person name="Popoff A."/>
            <person name="Bader C.D."/>
            <person name="Loehr J."/>
            <person name="Walesch S."/>
            <person name="Walt C."/>
            <person name="Boldt J."/>
            <person name="Bunk B."/>
            <person name="Haeckl F.J.F.P.J."/>
            <person name="Gunesch A.P."/>
            <person name="Birkelbach J."/>
            <person name="Nuebel U."/>
            <person name="Pietschmann T."/>
            <person name="Bach T."/>
            <person name="Mueller R."/>
        </authorList>
    </citation>
    <scope>NUCLEOTIDE SEQUENCE [LARGE SCALE GENOMIC DNA]</scope>
    <source>
        <strain evidence="2 3">MSr11954</strain>
    </source>
</reference>